<name>A0ABR8FCK9_9NOST</name>
<comment type="caution">
    <text evidence="2">The sequence shown here is derived from an EMBL/GenBank/DDBJ whole genome shotgun (WGS) entry which is preliminary data.</text>
</comment>
<accession>A0ABR8FCK9</accession>
<dbReference type="EMBL" id="JACJST010000005">
    <property type="protein sequence ID" value="MBD2567856.1"/>
    <property type="molecule type" value="Genomic_DNA"/>
</dbReference>
<feature type="compositionally biased region" description="Polar residues" evidence="1">
    <location>
        <begin position="16"/>
        <end position="25"/>
    </location>
</feature>
<dbReference type="Proteomes" id="UP000640531">
    <property type="component" value="Unassembled WGS sequence"/>
</dbReference>
<gene>
    <name evidence="2" type="ORF">H6G59_08015</name>
</gene>
<organism evidence="2 3">
    <name type="scientific">Anabaena lutea FACHB-196</name>
    <dbReference type="NCBI Taxonomy" id="2692881"/>
    <lineage>
        <taxon>Bacteria</taxon>
        <taxon>Bacillati</taxon>
        <taxon>Cyanobacteriota</taxon>
        <taxon>Cyanophyceae</taxon>
        <taxon>Nostocales</taxon>
        <taxon>Nostocaceae</taxon>
        <taxon>Anabaena</taxon>
    </lineage>
</organism>
<evidence type="ECO:0000313" key="2">
    <source>
        <dbReference type="EMBL" id="MBD2567856.1"/>
    </source>
</evidence>
<proteinExistence type="predicted"/>
<sequence length="178" mass="20023">MEYNDRQDLESEIKDNSQQIETLGESQKEYQEDMESLQEKLKMLKSSKGVYANSDNNLIASVEAAIQTRETNVEECKEKIGEVKTQIDSKLENLKKRISTQEQHIKKMENLVDSLNHKDNHIVIEIKNQKDDLDDAKYKSSGLLKIIEIASALAVGVGLAAQGIAELVSSLQSIGLFR</sequence>
<reference evidence="2 3" key="1">
    <citation type="journal article" date="2020" name="ISME J.">
        <title>Comparative genomics reveals insights into cyanobacterial evolution and habitat adaptation.</title>
        <authorList>
            <person name="Chen M.Y."/>
            <person name="Teng W.K."/>
            <person name="Zhao L."/>
            <person name="Hu C.X."/>
            <person name="Zhou Y.K."/>
            <person name="Han B.P."/>
            <person name="Song L.R."/>
            <person name="Shu W.S."/>
        </authorList>
    </citation>
    <scope>NUCLEOTIDE SEQUENCE [LARGE SCALE GENOMIC DNA]</scope>
    <source>
        <strain evidence="2 3">FACHB-196</strain>
    </source>
</reference>
<feature type="region of interest" description="Disordered" evidence="1">
    <location>
        <begin position="1"/>
        <end position="34"/>
    </location>
</feature>
<keyword evidence="3" id="KW-1185">Reference proteome</keyword>
<protein>
    <submittedName>
        <fullName evidence="2">Uncharacterized protein</fullName>
    </submittedName>
</protein>
<feature type="compositionally biased region" description="Basic and acidic residues" evidence="1">
    <location>
        <begin position="1"/>
        <end position="15"/>
    </location>
</feature>
<evidence type="ECO:0000256" key="1">
    <source>
        <dbReference type="SAM" id="MobiDB-lite"/>
    </source>
</evidence>
<evidence type="ECO:0000313" key="3">
    <source>
        <dbReference type="Proteomes" id="UP000640531"/>
    </source>
</evidence>